<dbReference type="AlphaFoldDB" id="A0A5C5UYT7"/>
<reference evidence="1 2" key="1">
    <citation type="submission" date="2019-02" db="EMBL/GenBank/DDBJ databases">
        <title>Deep-cultivation of Planctomycetes and their phenomic and genomic characterization uncovers novel biology.</title>
        <authorList>
            <person name="Wiegand S."/>
            <person name="Jogler M."/>
            <person name="Boedeker C."/>
            <person name="Pinto D."/>
            <person name="Vollmers J."/>
            <person name="Rivas-Marin E."/>
            <person name="Kohn T."/>
            <person name="Peeters S.H."/>
            <person name="Heuer A."/>
            <person name="Rast P."/>
            <person name="Oberbeckmann S."/>
            <person name="Bunk B."/>
            <person name="Jeske O."/>
            <person name="Meyerdierks A."/>
            <person name="Storesund J.E."/>
            <person name="Kallscheuer N."/>
            <person name="Luecker S."/>
            <person name="Lage O.M."/>
            <person name="Pohl T."/>
            <person name="Merkel B.J."/>
            <person name="Hornburger P."/>
            <person name="Mueller R.-W."/>
            <person name="Bruemmer F."/>
            <person name="Labrenz M."/>
            <person name="Spormann A.M."/>
            <person name="Op Den Camp H."/>
            <person name="Overmann J."/>
            <person name="Amann R."/>
            <person name="Jetten M.S.M."/>
            <person name="Mascher T."/>
            <person name="Medema M.H."/>
            <person name="Devos D.P."/>
            <person name="Kaster A.-K."/>
            <person name="Ovreas L."/>
            <person name="Rohde M."/>
            <person name="Galperin M.Y."/>
            <person name="Jogler C."/>
        </authorList>
    </citation>
    <scope>NUCLEOTIDE SEQUENCE [LARGE SCALE GENOMIC DNA]</scope>
    <source>
        <strain evidence="1 2">KOR34</strain>
    </source>
</reference>
<dbReference type="OrthoDB" id="9764674at2"/>
<dbReference type="PANTHER" id="PTHR12526">
    <property type="entry name" value="GLYCOSYLTRANSFERASE"/>
    <property type="match status" value="1"/>
</dbReference>
<organism evidence="1 2">
    <name type="scientific">Posidoniimonas corsicana</name>
    <dbReference type="NCBI Taxonomy" id="1938618"/>
    <lineage>
        <taxon>Bacteria</taxon>
        <taxon>Pseudomonadati</taxon>
        <taxon>Planctomycetota</taxon>
        <taxon>Planctomycetia</taxon>
        <taxon>Pirellulales</taxon>
        <taxon>Lacipirellulaceae</taxon>
        <taxon>Posidoniimonas</taxon>
    </lineage>
</organism>
<sequence>MKLAILHYHLNRGGVSQAILNHLHSLATLPADQRPEEVALLYSGRKEDWPASVWRRSEWEHDPPFDVRLLAIPELEYDSSIHCEGQTLADAISQMLTGIGMTPDTTIVHSHNFSLGKNASLPDALRVLAKHGYRQLLQVHDFAEDFRPSNYRHLMRATGSQRPAELAERLYPSAEGIHYATLNGRDHKILLGAGVDPERLHLLSNPVIEFHGLPPRDEARPRVCKQLGVSDQTRLVIYPVRGIRRKNIGELLLYSALSGPEVCHAVTLAPANPAERISFDDWCELAEELSLPCQLGIGDPPSRQGHGVEFYDALAASDAVITTSVAEGFGMVFLEAWLVDRPLIGRNLGRITSDFTAHGLRLEGLSDQLLVPGDWFDLAAAREEVLDLHRWACRDFGMPAPETPPEDWSYGPDVDFASLPRRFQAEVIRHAAANPEQARASMEELNPGLAERLSGAAAERQPVQANAECVRKQFSPQAVGRRLAEIYSGVLSDAAGGEVGSLPDGEHILRSFLRLDRLHPVRLEP</sequence>
<proteinExistence type="predicted"/>
<protein>
    <recommendedName>
        <fullName evidence="3">Glycosyl transferases group 1</fullName>
    </recommendedName>
</protein>
<dbReference type="PANTHER" id="PTHR12526:SF638">
    <property type="entry name" value="SPORE COAT PROTEIN SA"/>
    <property type="match status" value="1"/>
</dbReference>
<dbReference type="RefSeq" id="WP_146568475.1">
    <property type="nucleotide sequence ID" value="NZ_SIHJ01000004.1"/>
</dbReference>
<dbReference type="Gene3D" id="3.40.50.2000">
    <property type="entry name" value="Glycogen Phosphorylase B"/>
    <property type="match status" value="1"/>
</dbReference>
<evidence type="ECO:0008006" key="3">
    <source>
        <dbReference type="Google" id="ProtNLM"/>
    </source>
</evidence>
<comment type="caution">
    <text evidence="1">The sequence shown here is derived from an EMBL/GenBank/DDBJ whole genome shotgun (WGS) entry which is preliminary data.</text>
</comment>
<dbReference type="EMBL" id="SIHJ01000004">
    <property type="protein sequence ID" value="TWT31298.1"/>
    <property type="molecule type" value="Genomic_DNA"/>
</dbReference>
<evidence type="ECO:0000313" key="1">
    <source>
        <dbReference type="EMBL" id="TWT31298.1"/>
    </source>
</evidence>
<gene>
    <name evidence="1" type="ORF">KOR34_46740</name>
</gene>
<evidence type="ECO:0000313" key="2">
    <source>
        <dbReference type="Proteomes" id="UP000316714"/>
    </source>
</evidence>
<dbReference type="Proteomes" id="UP000316714">
    <property type="component" value="Unassembled WGS sequence"/>
</dbReference>
<accession>A0A5C5UYT7</accession>
<keyword evidence="2" id="KW-1185">Reference proteome</keyword>
<dbReference type="GO" id="GO:0016757">
    <property type="term" value="F:glycosyltransferase activity"/>
    <property type="evidence" value="ECO:0007669"/>
    <property type="project" value="TreeGrafter"/>
</dbReference>
<dbReference type="SUPFAM" id="SSF53756">
    <property type="entry name" value="UDP-Glycosyltransferase/glycogen phosphorylase"/>
    <property type="match status" value="1"/>
</dbReference>
<name>A0A5C5UYT7_9BACT</name>